<protein>
    <recommendedName>
        <fullName evidence="5">RING-type E3 ubiquitin transferase</fullName>
        <ecNumber evidence="5">2.3.2.27</ecNumber>
    </recommendedName>
    <alternativeName>
        <fullName evidence="15 16">RING-type E3 ubiquitin transferase RAD18</fullName>
    </alternativeName>
</protein>
<keyword evidence="14" id="KW-0539">Nucleus</keyword>
<dbReference type="SMART" id="SM00184">
    <property type="entry name" value="RING"/>
    <property type="match status" value="1"/>
</dbReference>
<evidence type="ECO:0000256" key="2">
    <source>
        <dbReference type="ARBA" id="ARBA00004123"/>
    </source>
</evidence>
<evidence type="ECO:0000256" key="7">
    <source>
        <dbReference type="ARBA" id="ARBA00022723"/>
    </source>
</evidence>
<dbReference type="Proteomes" id="UP000694925">
    <property type="component" value="Unplaced"/>
</dbReference>
<dbReference type="PANTHER" id="PTHR14134">
    <property type="entry name" value="E3 UBIQUITIN-PROTEIN LIGASE RAD18"/>
    <property type="match status" value="1"/>
</dbReference>
<dbReference type="Pfam" id="PF13923">
    <property type="entry name" value="zf-C3HC4_2"/>
    <property type="match status" value="1"/>
</dbReference>
<dbReference type="GO" id="GO:0008270">
    <property type="term" value="F:zinc ion binding"/>
    <property type="evidence" value="ECO:0007669"/>
    <property type="project" value="UniProtKB-KW"/>
</dbReference>
<dbReference type="GO" id="GO:0005634">
    <property type="term" value="C:nucleus"/>
    <property type="evidence" value="ECO:0007669"/>
    <property type="project" value="UniProtKB-SubCell"/>
</dbReference>
<dbReference type="GO" id="GO:0061630">
    <property type="term" value="F:ubiquitin protein ligase activity"/>
    <property type="evidence" value="ECO:0007669"/>
    <property type="project" value="UniProtKB-EC"/>
</dbReference>
<keyword evidence="10" id="KW-0833">Ubl conjugation pathway</keyword>
<organism evidence="23 24">
    <name type="scientific">Ceratina calcarata</name>
    <dbReference type="NCBI Taxonomy" id="156304"/>
    <lineage>
        <taxon>Eukaryota</taxon>
        <taxon>Metazoa</taxon>
        <taxon>Ecdysozoa</taxon>
        <taxon>Arthropoda</taxon>
        <taxon>Hexapoda</taxon>
        <taxon>Insecta</taxon>
        <taxon>Pterygota</taxon>
        <taxon>Neoptera</taxon>
        <taxon>Endopterygota</taxon>
        <taxon>Hymenoptera</taxon>
        <taxon>Apocrita</taxon>
        <taxon>Aculeata</taxon>
        <taxon>Apoidea</taxon>
        <taxon>Anthophila</taxon>
        <taxon>Apidae</taxon>
        <taxon>Ceratina</taxon>
        <taxon>Zadontomerus</taxon>
    </lineage>
</organism>
<comment type="subcellular location">
    <subcellularLocation>
        <location evidence="2">Nucleus</location>
    </subcellularLocation>
</comment>
<feature type="compositionally biased region" description="Acidic residues" evidence="19">
    <location>
        <begin position="581"/>
        <end position="594"/>
    </location>
</feature>
<keyword evidence="7" id="KW-0479">Metal-binding</keyword>
<dbReference type="RefSeq" id="XP_017887831.1">
    <property type="nucleotide sequence ID" value="XM_018032342.2"/>
</dbReference>
<dbReference type="PROSITE" id="PS50089">
    <property type="entry name" value="ZF_RING_2"/>
    <property type="match status" value="1"/>
</dbReference>
<evidence type="ECO:0000256" key="9">
    <source>
        <dbReference type="ARBA" id="ARBA00022771"/>
    </source>
</evidence>
<comment type="catalytic activity">
    <reaction evidence="1">
        <text>S-ubiquitinyl-[E2 ubiquitin-conjugating enzyme]-L-cysteine + [acceptor protein]-L-lysine = [E2 ubiquitin-conjugating enzyme]-L-cysteine + N(6)-ubiquitinyl-[acceptor protein]-L-lysine.</text>
        <dbReference type="EC" id="2.3.2.27"/>
    </reaction>
</comment>
<dbReference type="Gene3D" id="3.30.40.10">
    <property type="entry name" value="Zinc/RING finger domain, C3HC4 (zinc finger)"/>
    <property type="match status" value="1"/>
</dbReference>
<comment type="similarity">
    <text evidence="4">Belongs to the RAD18 family.</text>
</comment>
<evidence type="ECO:0000256" key="13">
    <source>
        <dbReference type="ARBA" id="ARBA00023204"/>
    </source>
</evidence>
<dbReference type="PROSITE" id="PS50800">
    <property type="entry name" value="SAP"/>
    <property type="match status" value="1"/>
</dbReference>
<dbReference type="InterPro" id="IPR006642">
    <property type="entry name" value="Rad18_UBZ4"/>
</dbReference>
<accession>A0AAJ7JA04</accession>
<dbReference type="GeneID" id="108629581"/>
<dbReference type="Pfam" id="PF02037">
    <property type="entry name" value="SAP"/>
    <property type="match status" value="1"/>
</dbReference>
<feature type="region of interest" description="Disordered" evidence="19">
    <location>
        <begin position="461"/>
        <end position="497"/>
    </location>
</feature>
<feature type="compositionally biased region" description="Low complexity" evidence="19">
    <location>
        <begin position="540"/>
        <end position="550"/>
    </location>
</feature>
<reference evidence="24" key="1">
    <citation type="submission" date="2025-08" db="UniProtKB">
        <authorList>
            <consortium name="RefSeq"/>
        </authorList>
    </citation>
    <scope>IDENTIFICATION</scope>
    <source>
        <tissue evidence="24">Whole body</tissue>
    </source>
</reference>
<sequence length="655" mass="74956">MWPEEYIELKHIQDLLLCGICYDFMDTPVITSCSHSYCSLCIRKYLHYKTQCPACFSETFEKDLRKNKVLDEIIKYFQLIKDKLKRTLEIYIQFSNNNQNGDKSSENRFSDEYNNATDIQNVISYTSSNNKLQNSIFDHVYNTPTKKNGVPASKSFSTSDIAMKTVVSPSTSYLLVKQTSSPSPSTSSKTRIPLMFTPKSKKRIVPTNAMEDVKTVVCPVCKVVISEMHINKHLDDCLKRETTKERRPPIISTRKPLPKLVFSLMKDAVIKKKLKEFGLSVQGDRKAMENRLQRYTILYNAECDKSMPRSAAELVKQCEEEENVEKKINKTSILNKLQVTRNTEENVIEAERKKYLNANKGSFENLIRNMKRTKAVDSSPKKASINHNLLENEKENTCDNVRPHSFEHKKLIKETIVEAEINESINESSDESYIVPSTPTGSGYDKVNCYFTIQDSDSETSLKVDNAEKNDSKKMDSDEDNNVSSEKGNVNGNINSSCLGKESENNLETSYSLVNFENFAKQNLENVEDETVEKLDEMSDNSSCCNSRSNRSFRKRSREPSSQLSNSVNKKVKNSTNDFTVNEDEEKDEESSFLDSLLEEEKDSIFLKSLLEGVSEETVPENKSRSRKRLPRNQSTKSNDSNLTTRRTSRRNPKK</sequence>
<feature type="domain" description="SAP" evidence="21">
    <location>
        <begin position="262"/>
        <end position="296"/>
    </location>
</feature>
<keyword evidence="23" id="KW-1185">Reference proteome</keyword>
<evidence type="ECO:0000256" key="10">
    <source>
        <dbReference type="ARBA" id="ARBA00022786"/>
    </source>
</evidence>
<evidence type="ECO:0000259" key="21">
    <source>
        <dbReference type="PROSITE" id="PS50800"/>
    </source>
</evidence>
<dbReference type="PROSITE" id="PS51908">
    <property type="entry name" value="ZF_UBZ4"/>
    <property type="match status" value="1"/>
</dbReference>
<dbReference type="SMART" id="SM00513">
    <property type="entry name" value="SAP"/>
    <property type="match status" value="1"/>
</dbReference>
<evidence type="ECO:0000256" key="12">
    <source>
        <dbReference type="ARBA" id="ARBA00023125"/>
    </source>
</evidence>
<dbReference type="FunFam" id="3.30.40.10:FF:000172">
    <property type="entry name" value="E3 ubiquitin-protein ligase RAD18"/>
    <property type="match status" value="1"/>
</dbReference>
<dbReference type="PANTHER" id="PTHR14134:SF2">
    <property type="entry name" value="E3 UBIQUITIN-PROTEIN LIGASE RAD18"/>
    <property type="match status" value="1"/>
</dbReference>
<evidence type="ECO:0000256" key="6">
    <source>
        <dbReference type="ARBA" id="ARBA00022679"/>
    </source>
</evidence>
<evidence type="ECO:0000313" key="23">
    <source>
        <dbReference type="Proteomes" id="UP000694925"/>
    </source>
</evidence>
<evidence type="ECO:0000256" key="4">
    <source>
        <dbReference type="ARBA" id="ARBA00009506"/>
    </source>
</evidence>
<dbReference type="EC" id="2.3.2.27" evidence="5"/>
<keyword evidence="9 17" id="KW-0863">Zinc-finger</keyword>
<comment type="pathway">
    <text evidence="3">Protein modification; protein ubiquitination.</text>
</comment>
<dbReference type="AlphaFoldDB" id="A0AAJ7JA04"/>
<evidence type="ECO:0000259" key="22">
    <source>
        <dbReference type="PROSITE" id="PS51908"/>
    </source>
</evidence>
<dbReference type="SUPFAM" id="SSF57850">
    <property type="entry name" value="RING/U-box"/>
    <property type="match status" value="1"/>
</dbReference>
<feature type="region of interest" description="Disordered" evidence="19">
    <location>
        <begin position="531"/>
        <end position="594"/>
    </location>
</feature>
<dbReference type="GO" id="GO:0097505">
    <property type="term" value="C:Rad6-Rad18 complex"/>
    <property type="evidence" value="ECO:0007669"/>
    <property type="project" value="TreeGrafter"/>
</dbReference>
<evidence type="ECO:0000256" key="8">
    <source>
        <dbReference type="ARBA" id="ARBA00022763"/>
    </source>
</evidence>
<dbReference type="GO" id="GO:0006281">
    <property type="term" value="P:DNA repair"/>
    <property type="evidence" value="ECO:0007669"/>
    <property type="project" value="UniProtKB-KW"/>
</dbReference>
<dbReference type="CDD" id="cd16529">
    <property type="entry name" value="RING-HC_RAD18"/>
    <property type="match status" value="1"/>
</dbReference>
<dbReference type="GO" id="GO:0003697">
    <property type="term" value="F:single-stranded DNA binding"/>
    <property type="evidence" value="ECO:0007669"/>
    <property type="project" value="InterPro"/>
</dbReference>
<evidence type="ECO:0000313" key="24">
    <source>
        <dbReference type="RefSeq" id="XP_017887831.1"/>
    </source>
</evidence>
<dbReference type="GO" id="GO:0006513">
    <property type="term" value="P:protein monoubiquitination"/>
    <property type="evidence" value="ECO:0007669"/>
    <property type="project" value="InterPro"/>
</dbReference>
<evidence type="ECO:0000256" key="14">
    <source>
        <dbReference type="ARBA" id="ARBA00023242"/>
    </source>
</evidence>
<evidence type="ECO:0000256" key="16">
    <source>
        <dbReference type="ARBA" id="ARBA00082369"/>
    </source>
</evidence>
<name>A0AAJ7JA04_9HYME</name>
<dbReference type="InterPro" id="IPR017907">
    <property type="entry name" value="Znf_RING_CS"/>
</dbReference>
<keyword evidence="13 18" id="KW-0234">DNA repair</keyword>
<dbReference type="InterPro" id="IPR039577">
    <property type="entry name" value="Rad18"/>
</dbReference>
<evidence type="ECO:0000256" key="15">
    <source>
        <dbReference type="ARBA" id="ARBA00031783"/>
    </source>
</evidence>
<evidence type="ECO:0000256" key="18">
    <source>
        <dbReference type="PROSITE-ProRule" id="PRU01256"/>
    </source>
</evidence>
<dbReference type="GO" id="GO:0006301">
    <property type="term" value="P:DNA damage tolerance"/>
    <property type="evidence" value="ECO:0007669"/>
    <property type="project" value="InterPro"/>
</dbReference>
<keyword evidence="6" id="KW-0808">Transferase</keyword>
<evidence type="ECO:0000256" key="3">
    <source>
        <dbReference type="ARBA" id="ARBA00004906"/>
    </source>
</evidence>
<dbReference type="InterPro" id="IPR001841">
    <property type="entry name" value="Znf_RING"/>
</dbReference>
<dbReference type="KEGG" id="ccal:108629581"/>
<feature type="domain" description="RING-type" evidence="20">
    <location>
        <begin position="18"/>
        <end position="55"/>
    </location>
</feature>
<dbReference type="PROSITE" id="PS00518">
    <property type="entry name" value="ZF_RING_1"/>
    <property type="match status" value="1"/>
</dbReference>
<feature type="compositionally biased region" description="Basic and acidic residues" evidence="19">
    <location>
        <begin position="461"/>
        <end position="476"/>
    </location>
</feature>
<proteinExistence type="inferred from homology"/>
<evidence type="ECO:0000256" key="5">
    <source>
        <dbReference type="ARBA" id="ARBA00012483"/>
    </source>
</evidence>
<dbReference type="InterPro" id="IPR003034">
    <property type="entry name" value="SAP_dom"/>
</dbReference>
<evidence type="ECO:0000256" key="19">
    <source>
        <dbReference type="SAM" id="MobiDB-lite"/>
    </source>
</evidence>
<gene>
    <name evidence="24" type="primary">LOC108629581</name>
</gene>
<feature type="compositionally biased region" description="Polar residues" evidence="19">
    <location>
        <begin position="482"/>
        <end position="497"/>
    </location>
</feature>
<feature type="region of interest" description="Disordered" evidence="19">
    <location>
        <begin position="610"/>
        <end position="655"/>
    </location>
</feature>
<evidence type="ECO:0000256" key="17">
    <source>
        <dbReference type="PROSITE-ProRule" id="PRU00175"/>
    </source>
</evidence>
<keyword evidence="12" id="KW-0238">DNA-binding</keyword>
<dbReference type="FunFam" id="3.30.160.60:FF:000331">
    <property type="entry name" value="E3 ubiquitin-protein ligase RAD18"/>
    <property type="match status" value="1"/>
</dbReference>
<evidence type="ECO:0000259" key="20">
    <source>
        <dbReference type="PROSITE" id="PS50089"/>
    </source>
</evidence>
<feature type="domain" description="UBZ4-type" evidence="22">
    <location>
        <begin position="215"/>
        <end position="242"/>
    </location>
</feature>
<dbReference type="InterPro" id="IPR013083">
    <property type="entry name" value="Znf_RING/FYVE/PHD"/>
</dbReference>
<dbReference type="Gene3D" id="3.30.160.60">
    <property type="entry name" value="Classic Zinc Finger"/>
    <property type="match status" value="1"/>
</dbReference>
<dbReference type="SMART" id="SM00734">
    <property type="entry name" value="ZnF_Rad18"/>
    <property type="match status" value="1"/>
</dbReference>
<evidence type="ECO:0000256" key="1">
    <source>
        <dbReference type="ARBA" id="ARBA00000900"/>
    </source>
</evidence>
<keyword evidence="8 18" id="KW-0227">DNA damage</keyword>
<evidence type="ECO:0000256" key="11">
    <source>
        <dbReference type="ARBA" id="ARBA00022833"/>
    </source>
</evidence>
<keyword evidence="11" id="KW-0862">Zinc</keyword>